<evidence type="ECO:0000313" key="5">
    <source>
        <dbReference type="EMBL" id="MCU6747565.1"/>
    </source>
</evidence>
<dbReference type="SUPFAM" id="SSF51569">
    <property type="entry name" value="Aldolase"/>
    <property type="match status" value="1"/>
</dbReference>
<feature type="binding site" evidence="4">
    <location>
        <position position="82"/>
    </location>
    <ligand>
        <name>3-dehydroquinate</name>
        <dbReference type="ChEBI" id="CHEBI:32364"/>
    </ligand>
</feature>
<evidence type="ECO:0000256" key="1">
    <source>
        <dbReference type="ARBA" id="ARBA00001864"/>
    </source>
</evidence>
<reference evidence="5 6" key="1">
    <citation type="journal article" date="2021" name="ISME Commun">
        <title>Automated analysis of genomic sequences facilitates high-throughput and comprehensive description of bacteria.</title>
        <authorList>
            <person name="Hitch T.C.A."/>
        </authorList>
    </citation>
    <scope>NUCLEOTIDE SEQUENCE [LARGE SCALE GENOMIC DNA]</scope>
    <source>
        <strain evidence="5 6">H2_18</strain>
    </source>
</reference>
<sequence>MAPVRVKQIEIGSGVPKVCVPIVGRTETEILAFAGEVKNSSADIVEWRADWYEEVLCQNKMIKTAEKVRQILQDKPLLFTFRTKKEGGERDITKEAYAALNGQIIKNGYADLVDVEFFLGEETVGSVSSLAREYQVKTVFSNHDFEKTPQQEEILRRLKNMERAGADIAKIAVMPQKAEDVLELLSATLKAVQSMSCPVITMSMGKSGMISRVCGEIFGSSVTFGSMHTSSAPGQIDIEALRQMLAVLHGEYIQ</sequence>
<comment type="similarity">
    <text evidence="4">Belongs to the type-I 3-dehydroquinase family.</text>
</comment>
<evidence type="ECO:0000256" key="2">
    <source>
        <dbReference type="ARBA" id="ARBA00023239"/>
    </source>
</evidence>
<dbReference type="Pfam" id="PF01487">
    <property type="entry name" value="DHquinase_I"/>
    <property type="match status" value="1"/>
</dbReference>
<keyword evidence="4" id="KW-0057">Aromatic amino acid biosynthesis</keyword>
<keyword evidence="2 4" id="KW-0456">Lyase</keyword>
<name>A0ABT2TBB0_9FIRM</name>
<dbReference type="RefSeq" id="WP_059067778.1">
    <property type="nucleotide sequence ID" value="NZ_JAOQJX010000009.1"/>
</dbReference>
<evidence type="ECO:0000256" key="3">
    <source>
        <dbReference type="ARBA" id="ARBA00023270"/>
    </source>
</evidence>
<protein>
    <recommendedName>
        <fullName evidence="4">3-dehydroquinate dehydratase</fullName>
        <shortName evidence="4">3-dehydroquinase</shortName>
        <ecNumber evidence="4">4.2.1.10</ecNumber>
    </recommendedName>
    <alternativeName>
        <fullName evidence="4">Type I DHQase</fullName>
    </alternativeName>
    <alternativeName>
        <fullName evidence="4">Type I dehydroquinase</fullName>
        <shortName evidence="4">DHQ1</shortName>
    </alternativeName>
</protein>
<dbReference type="InterPro" id="IPR013785">
    <property type="entry name" value="Aldolase_TIM"/>
</dbReference>
<feature type="active site" description="Proton donor/acceptor" evidence="4">
    <location>
        <position position="143"/>
    </location>
</feature>
<dbReference type="Proteomes" id="UP001652394">
    <property type="component" value="Unassembled WGS sequence"/>
</dbReference>
<comment type="function">
    <text evidence="4">Involved in the third step of the chorismate pathway, which leads to the biosynthesis of aromatic amino acids. Catalyzes the cis-dehydration of 3-dehydroquinate (DHQ) and introduces the first double bond of the aromatic ring to yield 3-dehydroshikimate.</text>
</comment>
<keyword evidence="6" id="KW-1185">Reference proteome</keyword>
<evidence type="ECO:0000256" key="4">
    <source>
        <dbReference type="HAMAP-Rule" id="MF_00214"/>
    </source>
</evidence>
<dbReference type="InterPro" id="IPR001381">
    <property type="entry name" value="DHquinase_I"/>
</dbReference>
<organism evidence="5 6">
    <name type="scientific">Faecalicatena acetigenes</name>
    <dbReference type="NCBI Taxonomy" id="2981790"/>
    <lineage>
        <taxon>Bacteria</taxon>
        <taxon>Bacillati</taxon>
        <taxon>Bacillota</taxon>
        <taxon>Clostridia</taxon>
        <taxon>Lachnospirales</taxon>
        <taxon>Lachnospiraceae</taxon>
        <taxon>Faecalicatena</taxon>
    </lineage>
</organism>
<comment type="catalytic activity">
    <reaction evidence="1 4">
        <text>3-dehydroquinate = 3-dehydroshikimate + H2O</text>
        <dbReference type="Rhea" id="RHEA:21096"/>
        <dbReference type="ChEBI" id="CHEBI:15377"/>
        <dbReference type="ChEBI" id="CHEBI:16630"/>
        <dbReference type="ChEBI" id="CHEBI:32364"/>
        <dbReference type="EC" id="4.2.1.10"/>
    </reaction>
</comment>
<feature type="binding site" evidence="4">
    <location>
        <position position="231"/>
    </location>
    <ligand>
        <name>3-dehydroquinate</name>
        <dbReference type="ChEBI" id="CHEBI:32364"/>
    </ligand>
</feature>
<keyword evidence="4" id="KW-0028">Amino-acid biosynthesis</keyword>
<dbReference type="HAMAP" id="MF_00214">
    <property type="entry name" value="AroD"/>
    <property type="match status" value="1"/>
</dbReference>
<dbReference type="EC" id="4.2.1.10" evidence="4"/>
<accession>A0ABT2TBB0</accession>
<comment type="caution">
    <text evidence="4">Lacks conserved residue(s) required for the propagation of feature annotation.</text>
</comment>
<dbReference type="NCBIfam" id="TIGR01093">
    <property type="entry name" value="aroD"/>
    <property type="match status" value="1"/>
</dbReference>
<dbReference type="PANTHER" id="PTHR43699">
    <property type="entry name" value="3-DEHYDROQUINATE DEHYDRATASE"/>
    <property type="match status" value="1"/>
</dbReference>
<feature type="active site" description="Schiff-base intermediate with substrate" evidence="4">
    <location>
        <position position="170"/>
    </location>
</feature>
<comment type="subunit">
    <text evidence="4">Homodimer.</text>
</comment>
<comment type="pathway">
    <text evidence="4">Metabolic intermediate biosynthesis; chorismate biosynthesis; chorismate from D-erythrose 4-phosphate and phosphoenolpyruvate: step 3/7.</text>
</comment>
<feature type="binding site" evidence="4">
    <location>
        <begin position="46"/>
        <end position="48"/>
    </location>
    <ligand>
        <name>3-dehydroquinate</name>
        <dbReference type="ChEBI" id="CHEBI:32364"/>
    </ligand>
</feature>
<dbReference type="InterPro" id="IPR050146">
    <property type="entry name" value="Type-I_3-dehydroquinase"/>
</dbReference>
<proteinExistence type="inferred from homology"/>
<dbReference type="Gene3D" id="3.20.20.70">
    <property type="entry name" value="Aldolase class I"/>
    <property type="match status" value="1"/>
</dbReference>
<feature type="binding site" evidence="4">
    <location>
        <position position="235"/>
    </location>
    <ligand>
        <name>3-dehydroquinate</name>
        <dbReference type="ChEBI" id="CHEBI:32364"/>
    </ligand>
</feature>
<keyword evidence="3 4" id="KW-0704">Schiff base</keyword>
<dbReference type="CDD" id="cd00502">
    <property type="entry name" value="DHQase_I"/>
    <property type="match status" value="1"/>
</dbReference>
<dbReference type="PANTHER" id="PTHR43699:SF1">
    <property type="entry name" value="3-DEHYDROQUINATE DEHYDRATASE"/>
    <property type="match status" value="1"/>
</dbReference>
<evidence type="ECO:0000313" key="6">
    <source>
        <dbReference type="Proteomes" id="UP001652394"/>
    </source>
</evidence>
<feature type="binding site" evidence="4">
    <location>
        <position position="212"/>
    </location>
    <ligand>
        <name>3-dehydroquinate</name>
        <dbReference type="ChEBI" id="CHEBI:32364"/>
    </ligand>
</feature>
<dbReference type="GO" id="GO:0003855">
    <property type="term" value="F:3-dehydroquinate dehydratase activity"/>
    <property type="evidence" value="ECO:0007669"/>
    <property type="project" value="UniProtKB-EC"/>
</dbReference>
<dbReference type="EMBL" id="JAOQJX010000009">
    <property type="protein sequence ID" value="MCU6747565.1"/>
    <property type="molecule type" value="Genomic_DNA"/>
</dbReference>
<comment type="caution">
    <text evidence="5">The sequence shown here is derived from an EMBL/GenBank/DDBJ whole genome shotgun (WGS) entry which is preliminary data.</text>
</comment>
<gene>
    <name evidence="4 5" type="primary">aroD</name>
    <name evidence="5" type="ORF">OCV51_07835</name>
</gene>